<dbReference type="Pfam" id="PF00460">
    <property type="entry name" value="Flg_bb_rod"/>
    <property type="match status" value="1"/>
</dbReference>
<evidence type="ECO:0000259" key="7">
    <source>
        <dbReference type="Pfam" id="PF00460"/>
    </source>
</evidence>
<dbReference type="NCBIfam" id="NF004238">
    <property type="entry name" value="PRK05682.1-1"/>
    <property type="match status" value="1"/>
</dbReference>
<gene>
    <name evidence="11" type="primary">flgE</name>
    <name evidence="12" type="ORF">GGR41_002227</name>
    <name evidence="11" type="ORF">K8U84_08685</name>
</gene>
<feature type="domain" description="Flagellar basal body rod protein N-terminal" evidence="7">
    <location>
        <begin position="6"/>
        <end position="33"/>
    </location>
</feature>
<proteinExistence type="inferred from homology"/>
<evidence type="ECO:0000313" key="14">
    <source>
        <dbReference type="Proteomes" id="UP000783934"/>
    </source>
</evidence>
<dbReference type="Gene3D" id="2.60.98.20">
    <property type="entry name" value="Flagellar hook protein FlgE"/>
    <property type="match status" value="1"/>
</dbReference>
<dbReference type="Pfam" id="PF22692">
    <property type="entry name" value="LlgE_F_G_D1"/>
    <property type="match status" value="1"/>
</dbReference>
<dbReference type="GO" id="GO:0009425">
    <property type="term" value="C:bacterial-type flagellum basal body"/>
    <property type="evidence" value="ECO:0007669"/>
    <property type="project" value="UniProtKB-SubCell"/>
</dbReference>
<keyword evidence="11" id="KW-0969">Cilium</keyword>
<dbReference type="AlphaFoldDB" id="A0A9D2VGX5"/>
<evidence type="ECO:0000259" key="10">
    <source>
        <dbReference type="Pfam" id="PF22692"/>
    </source>
</evidence>
<dbReference type="Proteomes" id="UP000700248">
    <property type="component" value="Unassembled WGS sequence"/>
</dbReference>
<keyword evidence="14" id="KW-1185">Reference proteome</keyword>
<reference evidence="11" key="3">
    <citation type="submission" date="2021-09" db="EMBL/GenBank/DDBJ databases">
        <authorList>
            <person name="Gilroy R."/>
        </authorList>
    </citation>
    <scope>NUCLEOTIDE SEQUENCE</scope>
    <source>
        <strain evidence="11">CHK175-13533</strain>
    </source>
</reference>
<evidence type="ECO:0000256" key="1">
    <source>
        <dbReference type="ARBA" id="ARBA00004117"/>
    </source>
</evidence>
<evidence type="ECO:0000313" key="13">
    <source>
        <dbReference type="Proteomes" id="UP000700248"/>
    </source>
</evidence>
<dbReference type="Proteomes" id="UP000783934">
    <property type="component" value="Unassembled WGS sequence"/>
</dbReference>
<evidence type="ECO:0000313" key="12">
    <source>
        <dbReference type="EMBL" id="NJB65972.1"/>
    </source>
</evidence>
<name>A0A9D2VGX5_9BURK</name>
<evidence type="ECO:0000256" key="2">
    <source>
        <dbReference type="ARBA" id="ARBA00009677"/>
    </source>
</evidence>
<dbReference type="RefSeq" id="WP_167661885.1">
    <property type="nucleotide sequence ID" value="NZ_BMCQ01000005.1"/>
</dbReference>
<dbReference type="InterPro" id="IPR020013">
    <property type="entry name" value="Flagellar_FlgE/F/G"/>
</dbReference>
<dbReference type="EMBL" id="DYTQ01000098">
    <property type="protein sequence ID" value="HJH24613.1"/>
    <property type="molecule type" value="Genomic_DNA"/>
</dbReference>
<dbReference type="GO" id="GO:0071978">
    <property type="term" value="P:bacterial-type flagellum-dependent swarming motility"/>
    <property type="evidence" value="ECO:0007669"/>
    <property type="project" value="TreeGrafter"/>
</dbReference>
<dbReference type="GO" id="GO:0009424">
    <property type="term" value="C:bacterial-type flagellum hook"/>
    <property type="evidence" value="ECO:0007669"/>
    <property type="project" value="TreeGrafter"/>
</dbReference>
<dbReference type="GO" id="GO:0005829">
    <property type="term" value="C:cytosol"/>
    <property type="evidence" value="ECO:0007669"/>
    <property type="project" value="TreeGrafter"/>
</dbReference>
<feature type="domain" description="Flagellar hook protein FlgE D2" evidence="9">
    <location>
        <begin position="177"/>
        <end position="346"/>
    </location>
</feature>
<dbReference type="InterPro" id="IPR037925">
    <property type="entry name" value="FlgE/F/G-like"/>
</dbReference>
<dbReference type="InterPro" id="IPR001444">
    <property type="entry name" value="Flag_bb_rod_N"/>
</dbReference>
<dbReference type="Pfam" id="PF07559">
    <property type="entry name" value="FlgE_D2"/>
    <property type="match status" value="1"/>
</dbReference>
<accession>A0A9D2VGX5</accession>
<dbReference type="InterPro" id="IPR019776">
    <property type="entry name" value="Flagellar_basal_body_rod_CS"/>
</dbReference>
<dbReference type="InterPro" id="IPR053967">
    <property type="entry name" value="LlgE_F_G-like_D1"/>
</dbReference>
<feature type="region of interest" description="Disordered" evidence="6">
    <location>
        <begin position="242"/>
        <end position="263"/>
    </location>
</feature>
<dbReference type="SUPFAM" id="SSF117143">
    <property type="entry name" value="Flagellar hook protein flgE"/>
    <property type="match status" value="1"/>
</dbReference>
<keyword evidence="11" id="KW-0966">Cell projection</keyword>
<dbReference type="NCBIfam" id="TIGR03506">
    <property type="entry name" value="FlgEFG_subfam"/>
    <property type="match status" value="1"/>
</dbReference>
<dbReference type="EMBL" id="JAATIZ010000004">
    <property type="protein sequence ID" value="NJB65972.1"/>
    <property type="molecule type" value="Genomic_DNA"/>
</dbReference>
<dbReference type="Pfam" id="PF06429">
    <property type="entry name" value="Flg_bbr_C"/>
    <property type="match status" value="1"/>
</dbReference>
<evidence type="ECO:0000313" key="11">
    <source>
        <dbReference type="EMBL" id="HJH24613.1"/>
    </source>
</evidence>
<feature type="domain" description="Flagellar hook protein FlgE/F/G-like D1" evidence="10">
    <location>
        <begin position="76"/>
        <end position="138"/>
    </location>
</feature>
<dbReference type="PANTHER" id="PTHR30435">
    <property type="entry name" value="FLAGELLAR PROTEIN"/>
    <property type="match status" value="1"/>
</dbReference>
<evidence type="ECO:0000259" key="8">
    <source>
        <dbReference type="Pfam" id="PF06429"/>
    </source>
</evidence>
<dbReference type="PROSITE" id="PS00588">
    <property type="entry name" value="FLAGELLA_BB_ROD"/>
    <property type="match status" value="1"/>
</dbReference>
<comment type="similarity">
    <text evidence="2 5">Belongs to the flagella basal body rod proteins family.</text>
</comment>
<evidence type="ECO:0000256" key="3">
    <source>
        <dbReference type="ARBA" id="ARBA00019015"/>
    </source>
</evidence>
<sequence length="465" mass="48373">MGFGQGLSGLNAASQNLDVIGNNIANSATVGFKASTIAFADVYANSRVGLGVQVANVNQRFTTGNISVSGNQFDMAIDGAKGLFRLVDNNGAVSYSRNGQFSANKNLEIVNAQGQRLTGFTVTEDGMITNQVAPIKVPVGNIAPKSTGAVDLKANFDSRSPVIVGTSEGIVSTGTPAVVKPSFNVAQPENHTHTLPVTVYDSLGNPHQLTQYFVKVAENEGNSEWKVYYQFDGKFLSSPTGTVAGKSGKPGEPGTPASGTGVASGDYVTGDTMLVHNLSFDSAGRLIGPYANVDEDGKASVLPFELSITGIGEDGSPAAPLNVTLSYNGSTQFGGEFSPSFTQNGYATGEYSSMSIATDGTIVANYTNGESKIMGALALADFNNMNGLQAIGGNAWVETGASGQPVLGQPGTNGFATVKGQAVEESNVDMSQELVNMIIAQRTYQANAQTIKTQDQILQTLITLR</sequence>
<comment type="caution">
    <text evidence="11">The sequence shown here is derived from an EMBL/GenBank/DDBJ whole genome shotgun (WGS) entry which is preliminary data.</text>
</comment>
<evidence type="ECO:0000259" key="9">
    <source>
        <dbReference type="Pfam" id="PF07559"/>
    </source>
</evidence>
<feature type="domain" description="Flagellar basal-body/hook protein C-terminal" evidence="8">
    <location>
        <begin position="421"/>
        <end position="464"/>
    </location>
</feature>
<evidence type="ECO:0000256" key="6">
    <source>
        <dbReference type="SAM" id="MobiDB-lite"/>
    </source>
</evidence>
<evidence type="ECO:0000256" key="4">
    <source>
        <dbReference type="ARBA" id="ARBA00023143"/>
    </source>
</evidence>
<reference evidence="12 14" key="1">
    <citation type="submission" date="2020-03" db="EMBL/GenBank/DDBJ databases">
        <title>Genomic Encyclopedia of Type Strains, Phase IV (KMG-IV): sequencing the most valuable type-strain genomes for metagenomic binning, comparative biology and taxonomic classification.</title>
        <authorList>
            <person name="Goeker M."/>
        </authorList>
    </citation>
    <scope>NUCLEOTIDE SEQUENCE [LARGE SCALE GENOMIC DNA]</scope>
    <source>
        <strain evidence="12 14">DSM 26613</strain>
    </source>
</reference>
<keyword evidence="4 5" id="KW-0975">Bacterial flagellum</keyword>
<keyword evidence="11" id="KW-0282">Flagellum</keyword>
<reference evidence="11" key="2">
    <citation type="journal article" date="2021" name="PeerJ">
        <title>Extensive microbial diversity within the chicken gut microbiome revealed by metagenomics and culture.</title>
        <authorList>
            <person name="Gilroy R."/>
            <person name="Ravi A."/>
            <person name="Getino M."/>
            <person name="Pursley I."/>
            <person name="Horton D.L."/>
            <person name="Alikhan N.F."/>
            <person name="Baker D."/>
            <person name="Gharbi K."/>
            <person name="Hall N."/>
            <person name="Watson M."/>
            <person name="Adriaenssens E.M."/>
            <person name="Foster-Nyarko E."/>
            <person name="Jarju S."/>
            <person name="Secka A."/>
            <person name="Antonio M."/>
            <person name="Oren A."/>
            <person name="Chaudhuri R.R."/>
            <person name="La Ragione R."/>
            <person name="Hildebrand F."/>
            <person name="Pallen M.J."/>
        </authorList>
    </citation>
    <scope>NUCLEOTIDE SEQUENCE</scope>
    <source>
        <strain evidence="11">CHK175-13533</strain>
    </source>
</reference>
<evidence type="ECO:0000256" key="5">
    <source>
        <dbReference type="RuleBase" id="RU362116"/>
    </source>
</evidence>
<comment type="function">
    <text evidence="5">A flexible structure which links the flagellar filament to the drive apparatus in the basal body.</text>
</comment>
<dbReference type="PANTHER" id="PTHR30435:SF1">
    <property type="entry name" value="FLAGELLAR HOOK PROTEIN FLGE"/>
    <property type="match status" value="1"/>
</dbReference>
<dbReference type="InterPro" id="IPR011491">
    <property type="entry name" value="FlgE_D2"/>
</dbReference>
<dbReference type="InterPro" id="IPR010930">
    <property type="entry name" value="Flg_bb/hook_C_dom"/>
</dbReference>
<dbReference type="InterPro" id="IPR037058">
    <property type="entry name" value="Falgellar_hook_FlgE_sf"/>
</dbReference>
<comment type="subcellular location">
    <subcellularLocation>
        <location evidence="1 5">Bacterial flagellum basal body</location>
    </subcellularLocation>
</comment>
<organism evidence="11 13">
    <name type="scientific">Paenalcaligenes hominis</name>
    <dbReference type="NCBI Taxonomy" id="643674"/>
    <lineage>
        <taxon>Bacteria</taxon>
        <taxon>Pseudomonadati</taxon>
        <taxon>Pseudomonadota</taxon>
        <taxon>Betaproteobacteria</taxon>
        <taxon>Burkholderiales</taxon>
        <taxon>Alcaligenaceae</taxon>
        <taxon>Paenalcaligenes</taxon>
    </lineage>
</organism>
<protein>
    <recommendedName>
        <fullName evidence="3 5">Flagellar hook protein FlgE</fullName>
    </recommendedName>
</protein>